<evidence type="ECO:0000256" key="3">
    <source>
        <dbReference type="ARBA" id="ARBA00022755"/>
    </source>
</evidence>
<evidence type="ECO:0000256" key="5">
    <source>
        <dbReference type="ARBA" id="ARBA00047664"/>
    </source>
</evidence>
<reference evidence="8 9" key="1">
    <citation type="submission" date="2019-03" db="EMBL/GenBank/DDBJ databases">
        <title>Subsurface microbial communities from deep shales in Ohio and West Virginia, USA.</title>
        <authorList>
            <person name="Wrighton K."/>
        </authorList>
    </citation>
    <scope>NUCLEOTIDE SEQUENCE [LARGE SCALE GENOMIC DNA]</scope>
    <source>
        <strain evidence="8 9">MSL 6dP</strain>
    </source>
</reference>
<dbReference type="PANTHER" id="PTHR43369:SF2">
    <property type="entry name" value="PHOSPHORIBOSYLGLYCINAMIDE FORMYLTRANSFERASE"/>
    <property type="match status" value="1"/>
</dbReference>
<evidence type="ECO:0000256" key="6">
    <source>
        <dbReference type="HAMAP-Rule" id="MF_01930"/>
    </source>
</evidence>
<dbReference type="GO" id="GO:0006189">
    <property type="term" value="P:'de novo' IMP biosynthetic process"/>
    <property type="evidence" value="ECO:0007669"/>
    <property type="project" value="UniProtKB-UniRule"/>
</dbReference>
<evidence type="ECO:0000313" key="8">
    <source>
        <dbReference type="EMBL" id="TDX51823.1"/>
    </source>
</evidence>
<evidence type="ECO:0000256" key="4">
    <source>
        <dbReference type="ARBA" id="ARBA00038440"/>
    </source>
</evidence>
<feature type="site" description="Raises pKa of active site His" evidence="6">
    <location>
        <position position="145"/>
    </location>
</feature>
<dbReference type="CDD" id="cd08645">
    <property type="entry name" value="FMT_core_GART"/>
    <property type="match status" value="1"/>
</dbReference>
<feature type="binding site" evidence="6">
    <location>
        <position position="65"/>
    </location>
    <ligand>
        <name>(6R)-10-formyltetrahydrofolate</name>
        <dbReference type="ChEBI" id="CHEBI:195366"/>
    </ligand>
</feature>
<keyword evidence="9" id="KW-1185">Reference proteome</keyword>
<gene>
    <name evidence="6" type="primary">purN</name>
    <name evidence="8" type="ORF">C7959_11070</name>
</gene>
<dbReference type="NCBIfam" id="TIGR00639">
    <property type="entry name" value="PurN"/>
    <property type="match status" value="1"/>
</dbReference>
<dbReference type="InterPro" id="IPR002376">
    <property type="entry name" value="Formyl_transf_N"/>
</dbReference>
<proteinExistence type="inferred from homology"/>
<protein>
    <recommendedName>
        <fullName evidence="6">Phosphoribosylglycinamide formyltransferase</fullName>
        <ecNumber evidence="6">2.1.2.2</ecNumber>
    </recommendedName>
    <alternativeName>
        <fullName evidence="6">5'-phosphoribosylglycinamide transformylase</fullName>
    </alternativeName>
    <alternativeName>
        <fullName evidence="6">GAR transformylase</fullName>
        <shortName evidence="6">GART</shortName>
    </alternativeName>
</protein>
<comment type="similarity">
    <text evidence="4 6">Belongs to the GART family.</text>
</comment>
<organism evidence="8 9">
    <name type="scientific">Orenia marismortui</name>
    <dbReference type="NCBI Taxonomy" id="46469"/>
    <lineage>
        <taxon>Bacteria</taxon>
        <taxon>Bacillati</taxon>
        <taxon>Bacillota</taxon>
        <taxon>Clostridia</taxon>
        <taxon>Halanaerobiales</taxon>
        <taxon>Halobacteroidaceae</taxon>
        <taxon>Orenia</taxon>
    </lineage>
</organism>
<keyword evidence="2 6" id="KW-0808">Transferase</keyword>
<feature type="binding site" evidence="6">
    <location>
        <position position="107"/>
    </location>
    <ligand>
        <name>(6R)-10-formyltetrahydrofolate</name>
        <dbReference type="ChEBI" id="CHEBI:195366"/>
    </ligand>
</feature>
<keyword evidence="3 6" id="KW-0658">Purine biosynthesis</keyword>
<feature type="binding site" evidence="6">
    <location>
        <begin position="12"/>
        <end position="14"/>
    </location>
    <ligand>
        <name>N(1)-(5-phospho-beta-D-ribosyl)glycinamide</name>
        <dbReference type="ChEBI" id="CHEBI:143788"/>
    </ligand>
</feature>
<dbReference type="Proteomes" id="UP000295832">
    <property type="component" value="Unassembled WGS sequence"/>
</dbReference>
<accession>A0A4V3GYB9</accession>
<evidence type="ECO:0000256" key="2">
    <source>
        <dbReference type="ARBA" id="ARBA00022679"/>
    </source>
</evidence>
<comment type="function">
    <text evidence="6">Catalyzes the transfer of a formyl group from 10-formyltetrahydrofolate to 5-phospho-ribosyl-glycinamide (GAR), producing 5-phospho-ribosyl-N-formylglycinamide (FGAR) and tetrahydrofolate.</text>
</comment>
<dbReference type="InterPro" id="IPR004607">
    <property type="entry name" value="GART"/>
</dbReference>
<dbReference type="InterPro" id="IPR001555">
    <property type="entry name" value="GART_AS"/>
</dbReference>
<dbReference type="EC" id="2.1.2.2" evidence="6"/>
<sequence length="202" mass="22540">MLKVGVLASGRGSNLQSIIDSIKAGVLKAEIKIVITDKAAAKALDRAEKYNIANSYINPKIYENKSDFEQAMIDLLEEHKVDLVVMAGFMRILSPYFVKHYRNRVMNIHPSLLPSFTGLHAQKQALDYGVKVAGCTVHFADEGMDTGPIILQATVPVMDDDTEETLSQRILEEEHRIYPKAIKLFSEGRLEVKDGKVLIINN</sequence>
<evidence type="ECO:0000313" key="9">
    <source>
        <dbReference type="Proteomes" id="UP000295832"/>
    </source>
</evidence>
<dbReference type="RefSeq" id="WP_134116377.1">
    <property type="nucleotide sequence ID" value="NZ_SOEG01000010.1"/>
</dbReference>
<comment type="caution">
    <text evidence="8">The sequence shown here is derived from an EMBL/GenBank/DDBJ whole genome shotgun (WGS) entry which is preliminary data.</text>
</comment>
<dbReference type="UniPathway" id="UPA00074">
    <property type="reaction ID" value="UER00126"/>
</dbReference>
<feature type="domain" description="Formyl transferase N-terminal" evidence="7">
    <location>
        <begin position="3"/>
        <end position="182"/>
    </location>
</feature>
<dbReference type="AlphaFoldDB" id="A0A4V3GYB9"/>
<dbReference type="PROSITE" id="PS00373">
    <property type="entry name" value="GART"/>
    <property type="match status" value="1"/>
</dbReference>
<evidence type="ECO:0000259" key="7">
    <source>
        <dbReference type="Pfam" id="PF00551"/>
    </source>
</evidence>
<dbReference type="STRING" id="926561.GCA_000379025_02298"/>
<feature type="binding site" evidence="6">
    <location>
        <begin position="90"/>
        <end position="93"/>
    </location>
    <ligand>
        <name>(6R)-10-formyltetrahydrofolate</name>
        <dbReference type="ChEBI" id="CHEBI:195366"/>
    </ligand>
</feature>
<dbReference type="HAMAP" id="MF_01930">
    <property type="entry name" value="PurN"/>
    <property type="match status" value="1"/>
</dbReference>
<dbReference type="InterPro" id="IPR036477">
    <property type="entry name" value="Formyl_transf_N_sf"/>
</dbReference>
<feature type="active site" description="Proton donor" evidence="6">
    <location>
        <position position="109"/>
    </location>
</feature>
<evidence type="ECO:0000256" key="1">
    <source>
        <dbReference type="ARBA" id="ARBA00005054"/>
    </source>
</evidence>
<dbReference type="FunFam" id="3.40.50.170:FF:000007">
    <property type="entry name" value="Phosphoribosylglycinamide formyltransferase"/>
    <property type="match status" value="1"/>
</dbReference>
<comment type="pathway">
    <text evidence="1 6">Purine metabolism; IMP biosynthesis via de novo pathway; N(2)-formyl-N(1)-(5-phospho-D-ribosyl)glycinamide from N(1)-(5-phospho-D-ribosyl)glycinamide (10-formyl THF route): step 1/1.</text>
</comment>
<dbReference type="SUPFAM" id="SSF53328">
    <property type="entry name" value="Formyltransferase"/>
    <property type="match status" value="1"/>
</dbReference>
<comment type="catalytic activity">
    <reaction evidence="5 6">
        <text>N(1)-(5-phospho-beta-D-ribosyl)glycinamide + (6R)-10-formyltetrahydrofolate = N(2)-formyl-N(1)-(5-phospho-beta-D-ribosyl)glycinamide + (6S)-5,6,7,8-tetrahydrofolate + H(+)</text>
        <dbReference type="Rhea" id="RHEA:15053"/>
        <dbReference type="ChEBI" id="CHEBI:15378"/>
        <dbReference type="ChEBI" id="CHEBI:57453"/>
        <dbReference type="ChEBI" id="CHEBI:143788"/>
        <dbReference type="ChEBI" id="CHEBI:147286"/>
        <dbReference type="ChEBI" id="CHEBI:195366"/>
        <dbReference type="EC" id="2.1.2.2"/>
    </reaction>
</comment>
<dbReference type="Gene3D" id="3.40.50.170">
    <property type="entry name" value="Formyl transferase, N-terminal domain"/>
    <property type="match status" value="1"/>
</dbReference>
<dbReference type="Pfam" id="PF00551">
    <property type="entry name" value="Formyl_trans_N"/>
    <property type="match status" value="1"/>
</dbReference>
<dbReference type="EMBL" id="SOEG01000010">
    <property type="protein sequence ID" value="TDX51823.1"/>
    <property type="molecule type" value="Genomic_DNA"/>
</dbReference>
<dbReference type="GO" id="GO:0005737">
    <property type="term" value="C:cytoplasm"/>
    <property type="evidence" value="ECO:0007669"/>
    <property type="project" value="TreeGrafter"/>
</dbReference>
<dbReference type="PANTHER" id="PTHR43369">
    <property type="entry name" value="PHOSPHORIBOSYLGLYCINAMIDE FORMYLTRANSFERASE"/>
    <property type="match status" value="1"/>
</dbReference>
<name>A0A4V3GYB9_9FIRM</name>
<dbReference type="GO" id="GO:0004644">
    <property type="term" value="F:phosphoribosylglycinamide formyltransferase activity"/>
    <property type="evidence" value="ECO:0007669"/>
    <property type="project" value="UniProtKB-UniRule"/>
</dbReference>